<keyword evidence="2" id="KW-0808">Transferase</keyword>
<dbReference type="Gene3D" id="1.10.8.60">
    <property type="match status" value="1"/>
</dbReference>
<dbReference type="NCBIfam" id="TIGR02397">
    <property type="entry name" value="dnaX_nterm"/>
    <property type="match status" value="1"/>
</dbReference>
<name>X1EG39_9ZZZZ</name>
<keyword evidence="6" id="KW-0547">Nucleotide-binding</keyword>
<dbReference type="Pfam" id="PF13177">
    <property type="entry name" value="DNA_pol3_delta2"/>
    <property type="match status" value="1"/>
</dbReference>
<evidence type="ECO:0000256" key="8">
    <source>
        <dbReference type="ARBA" id="ARBA00022840"/>
    </source>
</evidence>
<evidence type="ECO:0000256" key="6">
    <source>
        <dbReference type="ARBA" id="ARBA00022741"/>
    </source>
</evidence>
<feature type="non-terminal residue" evidence="12">
    <location>
        <position position="380"/>
    </location>
</feature>
<accession>X1EG39</accession>
<reference evidence="12" key="1">
    <citation type="journal article" date="2014" name="Front. Microbiol.">
        <title>High frequency of phylogenetically diverse reductive dehalogenase-homologous genes in deep subseafloor sedimentary metagenomes.</title>
        <authorList>
            <person name="Kawai M."/>
            <person name="Futagami T."/>
            <person name="Toyoda A."/>
            <person name="Takaki Y."/>
            <person name="Nishi S."/>
            <person name="Hori S."/>
            <person name="Arai W."/>
            <person name="Tsubouchi T."/>
            <person name="Morono Y."/>
            <person name="Uchiyama I."/>
            <person name="Ito T."/>
            <person name="Fujiyama A."/>
            <person name="Inagaki F."/>
            <person name="Takami H."/>
        </authorList>
    </citation>
    <scope>NUCLEOTIDE SEQUENCE</scope>
    <source>
        <strain evidence="12">Expedition CK06-06</strain>
    </source>
</reference>
<feature type="region of interest" description="Disordered" evidence="9">
    <location>
        <begin position="353"/>
        <end position="380"/>
    </location>
</feature>
<evidence type="ECO:0000313" key="12">
    <source>
        <dbReference type="EMBL" id="GAH19310.1"/>
    </source>
</evidence>
<dbReference type="Gene3D" id="1.20.272.10">
    <property type="match status" value="1"/>
</dbReference>
<dbReference type="Gene3D" id="3.40.50.300">
    <property type="entry name" value="P-loop containing nucleotide triphosphate hydrolases"/>
    <property type="match status" value="1"/>
</dbReference>
<gene>
    <name evidence="12" type="ORF">S03H2_04144</name>
</gene>
<evidence type="ECO:0000256" key="1">
    <source>
        <dbReference type="ARBA" id="ARBA00006360"/>
    </source>
</evidence>
<dbReference type="PANTHER" id="PTHR11669:SF0">
    <property type="entry name" value="PROTEIN STICHEL-LIKE 2"/>
    <property type="match status" value="1"/>
</dbReference>
<dbReference type="SUPFAM" id="SSF48019">
    <property type="entry name" value="post-AAA+ oligomerization domain-like"/>
    <property type="match status" value="1"/>
</dbReference>
<dbReference type="GO" id="GO:0005524">
    <property type="term" value="F:ATP binding"/>
    <property type="evidence" value="ECO:0007669"/>
    <property type="project" value="UniProtKB-KW"/>
</dbReference>
<evidence type="ECO:0000256" key="4">
    <source>
        <dbReference type="ARBA" id="ARBA00022705"/>
    </source>
</evidence>
<keyword evidence="4" id="KW-0235">DNA replication</keyword>
<proteinExistence type="inferred from homology"/>
<evidence type="ECO:0000256" key="9">
    <source>
        <dbReference type="SAM" id="MobiDB-lite"/>
    </source>
</evidence>
<feature type="domain" description="DNA polymerase III gamma subunit" evidence="10">
    <location>
        <begin position="146"/>
        <end position="272"/>
    </location>
</feature>
<protein>
    <submittedName>
        <fullName evidence="12">Uncharacterized protein</fullName>
    </submittedName>
</protein>
<sequence>MDVVEIDAASNRGINEIRELREKVKYLPNILRKKVYIIDEVHMLTTEAFNALLKVLEEPPEHVIFIMATTEPNKVIPTIMSRCQRFDFFPIPMDKIKERLQKIAKSEKITISDSAMSLISKYVDGSLRDADGILEQLAAFGEDKIEVADVISLLGVTDLEMLFEFTDILIEKNLVRGLLLVNKITGSNQNLKVFVSEFLDHLYDLYVIKNYNNPFEIVNISEDYKDKCLGQAKRLQKEEIEFYMELFTDLLKQIKWGEGSKVFFKSAVVRAINFIVLDEKEIGKKTRLMETQIESLRKEIDKINSIQEGYKNSHNHKADVDTSVYENEEDDFDIININEIDKRVSEVEIQSRHTVSGGKAHKSEISDAGVEKKDEEIGLI</sequence>
<keyword evidence="8" id="KW-0067">ATP-binding</keyword>
<feature type="domain" description="DNA polymerase III subunit gamma/tau helical lid" evidence="11">
    <location>
        <begin position="95"/>
        <end position="142"/>
    </location>
</feature>
<dbReference type="InterPro" id="IPR050238">
    <property type="entry name" value="DNA_Rep/Repair_Clamp_Loader"/>
</dbReference>
<dbReference type="GO" id="GO:0046872">
    <property type="term" value="F:metal ion binding"/>
    <property type="evidence" value="ECO:0007669"/>
    <property type="project" value="UniProtKB-KW"/>
</dbReference>
<keyword evidence="5" id="KW-0479">Metal-binding</keyword>
<evidence type="ECO:0000259" key="10">
    <source>
        <dbReference type="Pfam" id="PF12169"/>
    </source>
</evidence>
<dbReference type="InterPro" id="IPR012763">
    <property type="entry name" value="DNA_pol_III_sug/sutau_N"/>
</dbReference>
<evidence type="ECO:0000256" key="3">
    <source>
        <dbReference type="ARBA" id="ARBA00022695"/>
    </source>
</evidence>
<evidence type="ECO:0000256" key="2">
    <source>
        <dbReference type="ARBA" id="ARBA00022679"/>
    </source>
</evidence>
<dbReference type="EMBL" id="BARU01001615">
    <property type="protein sequence ID" value="GAH19310.1"/>
    <property type="molecule type" value="Genomic_DNA"/>
</dbReference>
<evidence type="ECO:0000256" key="7">
    <source>
        <dbReference type="ARBA" id="ARBA00022833"/>
    </source>
</evidence>
<dbReference type="Pfam" id="PF12169">
    <property type="entry name" value="DNA_pol3_gamma3"/>
    <property type="match status" value="1"/>
</dbReference>
<dbReference type="InterPro" id="IPR022754">
    <property type="entry name" value="DNA_pol_III_gamma-3"/>
</dbReference>
<feature type="compositionally biased region" description="Basic and acidic residues" evidence="9">
    <location>
        <begin position="361"/>
        <end position="380"/>
    </location>
</feature>
<comment type="caution">
    <text evidence="12">The sequence shown here is derived from an EMBL/GenBank/DDBJ whole genome shotgun (WGS) entry which is preliminary data.</text>
</comment>
<dbReference type="Pfam" id="PF22608">
    <property type="entry name" value="DNAX_ATPase_lid"/>
    <property type="match status" value="1"/>
</dbReference>
<dbReference type="InterPro" id="IPR008921">
    <property type="entry name" value="DNA_pol3_clamp-load_cplx_C"/>
</dbReference>
<dbReference type="GO" id="GO:0009360">
    <property type="term" value="C:DNA polymerase III complex"/>
    <property type="evidence" value="ECO:0007669"/>
    <property type="project" value="InterPro"/>
</dbReference>
<organism evidence="12">
    <name type="scientific">marine sediment metagenome</name>
    <dbReference type="NCBI Taxonomy" id="412755"/>
    <lineage>
        <taxon>unclassified sequences</taxon>
        <taxon>metagenomes</taxon>
        <taxon>ecological metagenomes</taxon>
    </lineage>
</organism>
<dbReference type="InterPro" id="IPR045085">
    <property type="entry name" value="HLD_clamp_pol_III_gamma_tau"/>
</dbReference>
<dbReference type="GO" id="GO:0003887">
    <property type="term" value="F:DNA-directed DNA polymerase activity"/>
    <property type="evidence" value="ECO:0007669"/>
    <property type="project" value="InterPro"/>
</dbReference>
<evidence type="ECO:0000259" key="11">
    <source>
        <dbReference type="Pfam" id="PF22608"/>
    </source>
</evidence>
<keyword evidence="3" id="KW-0548">Nucleotidyltransferase</keyword>
<dbReference type="CDD" id="cd18137">
    <property type="entry name" value="HLD_clamp_pol_III_gamma_tau"/>
    <property type="match status" value="1"/>
</dbReference>
<evidence type="ECO:0000256" key="5">
    <source>
        <dbReference type="ARBA" id="ARBA00022723"/>
    </source>
</evidence>
<keyword evidence="7" id="KW-0862">Zinc</keyword>
<dbReference type="GO" id="GO:0003677">
    <property type="term" value="F:DNA binding"/>
    <property type="evidence" value="ECO:0007669"/>
    <property type="project" value="InterPro"/>
</dbReference>
<dbReference type="SUPFAM" id="SSF52540">
    <property type="entry name" value="P-loop containing nucleoside triphosphate hydrolases"/>
    <property type="match status" value="1"/>
</dbReference>
<dbReference type="InterPro" id="IPR027417">
    <property type="entry name" value="P-loop_NTPase"/>
</dbReference>
<dbReference type="PANTHER" id="PTHR11669">
    <property type="entry name" value="REPLICATION FACTOR C / DNA POLYMERASE III GAMMA-TAU SUBUNIT"/>
    <property type="match status" value="1"/>
</dbReference>
<dbReference type="AlphaFoldDB" id="X1EG39"/>
<dbReference type="GO" id="GO:0006261">
    <property type="term" value="P:DNA-templated DNA replication"/>
    <property type="evidence" value="ECO:0007669"/>
    <property type="project" value="TreeGrafter"/>
</dbReference>
<comment type="similarity">
    <text evidence="1">Belongs to the DnaX/STICHEL family.</text>
</comment>